<keyword evidence="2" id="KW-0689">Ribosomal protein</keyword>
<evidence type="ECO:0000256" key="1">
    <source>
        <dbReference type="ARBA" id="ARBA00004173"/>
    </source>
</evidence>
<organism evidence="2">
    <name type="scientific">Caligus rogercresseyi</name>
    <name type="common">Sea louse</name>
    <dbReference type="NCBI Taxonomy" id="217165"/>
    <lineage>
        <taxon>Eukaryota</taxon>
        <taxon>Metazoa</taxon>
        <taxon>Ecdysozoa</taxon>
        <taxon>Arthropoda</taxon>
        <taxon>Crustacea</taxon>
        <taxon>Multicrustacea</taxon>
        <taxon>Hexanauplia</taxon>
        <taxon>Copepoda</taxon>
        <taxon>Siphonostomatoida</taxon>
        <taxon>Caligidae</taxon>
        <taxon>Caligus</taxon>
    </lineage>
</organism>
<accession>C1BP64</accession>
<dbReference type="GO" id="GO:0005739">
    <property type="term" value="C:mitochondrion"/>
    <property type="evidence" value="ECO:0007669"/>
    <property type="project" value="UniProtKB-SubCell"/>
</dbReference>
<dbReference type="InterPro" id="IPR034913">
    <property type="entry name" value="mS27/PTCD2"/>
</dbReference>
<reference evidence="2" key="1">
    <citation type="submission" date="2009-03" db="EMBL/GenBank/DDBJ databases">
        <title>Caligus rogercresseyi ESTs and full-length cDNAs.</title>
        <authorList>
            <person name="Yasuike M."/>
            <person name="von Schalburg K."/>
            <person name="Cooper G."/>
            <person name="Leong J."/>
            <person name="Jones S.R.M."/>
            <person name="Koop B.F."/>
        </authorList>
    </citation>
    <scope>NUCLEOTIDE SEQUENCE</scope>
    <source>
        <tissue evidence="2">Whole tissue</tissue>
    </source>
</reference>
<proteinExistence type="evidence at transcript level"/>
<dbReference type="PANTHER" id="PTHR21393:SF0">
    <property type="entry name" value="SMALL RIBOSOMAL SUBUNIT PROTEIN MS27"/>
    <property type="match status" value="1"/>
</dbReference>
<dbReference type="EMBL" id="BT076393">
    <property type="protein sequence ID" value="ACO10817.1"/>
    <property type="molecule type" value="mRNA"/>
</dbReference>
<keyword evidence="2" id="KW-0687">Ribonucleoprotein</keyword>
<name>C1BP64_CALRO</name>
<dbReference type="Pfam" id="PF10037">
    <property type="entry name" value="MRP-S27"/>
    <property type="match status" value="1"/>
</dbReference>
<dbReference type="PANTHER" id="PTHR21393">
    <property type="entry name" value="MITOCHONDRIAL 28S RIBOSOMAL PROTEIN S27"/>
    <property type="match status" value="1"/>
</dbReference>
<gene>
    <name evidence="2" type="primary">RT27</name>
</gene>
<sequence length="418" mass="48776">MFPLHLAFRGNRLRVGLRSYLSEACKASDAWDQRLSSKVFSSIKVEEFYYEMDRKFNREKRGSHVDMDIFANAVCQPSQIDSLEDLLHRFRRSPQCFKTLPSTHHAVVRAYLALNKTDQLLRILNDRLNFGIYLDPYSAVLLLHAFLSENNHRDAAKVASHLMLQEESGPEYRVARSLGALGSLHYALKDIKDQETLPWEPLPYPVKPEPEEEVKIRVEYLNPVYNDDHFDLDKAEDIIGKTLFFLGAQHEDAVVRESLLCLGSALKGDVRLPSGPVSQSISDRLRELLSEEDCSQVSFDSLDLFQYFEDAAKDELSRLDMGTKLRDLYLDWNETRESELRRQYDAYMREHRLSELERRKKALQDKEETLFFFDNVSKMDMEKEGKHLEWRKKLPPKMNIKLKPKQVVSQNYKPPKII</sequence>
<dbReference type="GO" id="GO:0005840">
    <property type="term" value="C:ribosome"/>
    <property type="evidence" value="ECO:0007669"/>
    <property type="project" value="UniProtKB-KW"/>
</dbReference>
<evidence type="ECO:0000313" key="2">
    <source>
        <dbReference type="EMBL" id="ACO10817.1"/>
    </source>
</evidence>
<protein>
    <submittedName>
        <fullName evidence="2">Mitochondrial 28S ribosomal protein S27</fullName>
    </submittedName>
</protein>
<comment type="subcellular location">
    <subcellularLocation>
        <location evidence="1">Mitochondrion</location>
    </subcellularLocation>
</comment>
<dbReference type="InterPro" id="IPR019266">
    <property type="entry name" value="Ribosomal_mS27"/>
</dbReference>
<dbReference type="AlphaFoldDB" id="C1BP64"/>